<keyword evidence="1" id="KW-0732">Signal</keyword>
<reference evidence="2 3" key="1">
    <citation type="submission" date="2016-10" db="EMBL/GenBank/DDBJ databases">
        <authorList>
            <person name="de Groot N.N."/>
        </authorList>
    </citation>
    <scope>NUCLEOTIDE SEQUENCE [LARGE SCALE GENOMIC DNA]</scope>
    <source>
        <strain evidence="2 3">DSM 26130</strain>
    </source>
</reference>
<sequence length="498" mass="55467">MKKILTPIYIAVALLMSQACTDDFEKINTPPTSVTVIDPGLVLSKVQRDAAFSEGFEYPNNQFGSWVQQWAGGVLISSSRYVQQADTDLWASHYVYLRNISQIRNQLLKGLENDPKGRTKLAIARIVEISIWQRLTDLFGDVPYSQSALGVENVNNQPVFDTQESIYKSLISTLDAAIAQLNAGDENYGTADFYYKGDVAKWKKYGNSLKLRLGMRVRYADAALAQKTVTEAMGQPLMESNADNAAIPTYNDATNANVHPVLNHWLAGSPDLKYLADRFVNQLVATNDPRLPSLVQPTVNSVKAGKPAYKGIGVALTDALLKTIIKDDYSTASQTTYFNKAYNPPIPCQHFTFADVSFYKAEAALEGWGATADQAEKFYQDGVKAAMAMSPYNVTTIPATYTELSFTGLTKEQKLEKIGTQKWIQLFGRSYEAFIEWRRMSYPKLTPGPNPGSTNGQIPRRSVYSTQETLLNKTNYDAAVARFSNGDSYLSKVWWDKR</sequence>
<dbReference type="SUPFAM" id="SSF48452">
    <property type="entry name" value="TPR-like"/>
    <property type="match status" value="1"/>
</dbReference>
<dbReference type="InterPro" id="IPR011990">
    <property type="entry name" value="TPR-like_helical_dom_sf"/>
</dbReference>
<dbReference type="InterPro" id="IPR041662">
    <property type="entry name" value="SusD-like_2"/>
</dbReference>
<keyword evidence="3" id="KW-1185">Reference proteome</keyword>
<evidence type="ECO:0000313" key="2">
    <source>
        <dbReference type="EMBL" id="SFD16748.1"/>
    </source>
</evidence>
<evidence type="ECO:0000313" key="3">
    <source>
        <dbReference type="Proteomes" id="UP000198598"/>
    </source>
</evidence>
<dbReference type="Gene3D" id="1.25.40.390">
    <property type="match status" value="1"/>
</dbReference>
<feature type="chain" id="PRO_5011458359" evidence="1">
    <location>
        <begin position="22"/>
        <end position="498"/>
    </location>
</feature>
<dbReference type="Pfam" id="PF12771">
    <property type="entry name" value="SusD-like_2"/>
    <property type="match status" value="1"/>
</dbReference>
<dbReference type="EMBL" id="FOLQ01000003">
    <property type="protein sequence ID" value="SFD16748.1"/>
    <property type="molecule type" value="Genomic_DNA"/>
</dbReference>
<accession>A0A1I1QA81</accession>
<gene>
    <name evidence="2" type="ORF">SAMN05216167_103592</name>
</gene>
<organism evidence="2 3">
    <name type="scientific">Spirosoma endophyticum</name>
    <dbReference type="NCBI Taxonomy" id="662367"/>
    <lineage>
        <taxon>Bacteria</taxon>
        <taxon>Pseudomonadati</taxon>
        <taxon>Bacteroidota</taxon>
        <taxon>Cytophagia</taxon>
        <taxon>Cytophagales</taxon>
        <taxon>Cytophagaceae</taxon>
        <taxon>Spirosoma</taxon>
    </lineage>
</organism>
<feature type="signal peptide" evidence="1">
    <location>
        <begin position="1"/>
        <end position="21"/>
    </location>
</feature>
<name>A0A1I1QA81_9BACT</name>
<dbReference type="OrthoDB" id="843771at2"/>
<dbReference type="AlphaFoldDB" id="A0A1I1QA81"/>
<dbReference type="Proteomes" id="UP000198598">
    <property type="component" value="Unassembled WGS sequence"/>
</dbReference>
<dbReference type="RefSeq" id="WP_093826209.1">
    <property type="nucleotide sequence ID" value="NZ_FOLQ01000003.1"/>
</dbReference>
<dbReference type="PROSITE" id="PS51257">
    <property type="entry name" value="PROKAR_LIPOPROTEIN"/>
    <property type="match status" value="1"/>
</dbReference>
<evidence type="ECO:0000256" key="1">
    <source>
        <dbReference type="SAM" id="SignalP"/>
    </source>
</evidence>
<protein>
    <submittedName>
        <fullName evidence="2">Starch-binding associating with outer membrane</fullName>
    </submittedName>
</protein>
<proteinExistence type="predicted"/>
<dbReference type="STRING" id="662367.SAMN05216167_103592"/>